<keyword evidence="2" id="KW-0732">Signal</keyword>
<name>A0AAW4YJF4_9BACT</name>
<dbReference type="RefSeq" id="WP_233338928.1">
    <property type="nucleotide sequence ID" value="NZ_JAJTVO010000006.1"/>
</dbReference>
<accession>A0AAW4YJF4</accession>
<feature type="chain" id="PRO_5043599231" description="Lipoprotein" evidence="2">
    <location>
        <begin position="25"/>
        <end position="91"/>
    </location>
</feature>
<gene>
    <name evidence="3" type="ORF">LYY06_05350</name>
</gene>
<feature type="signal peptide" evidence="2">
    <location>
        <begin position="1"/>
        <end position="24"/>
    </location>
</feature>
<dbReference type="EMBL" id="JAJTVO010000006">
    <property type="protein sequence ID" value="MCE4121695.1"/>
    <property type="molecule type" value="Genomic_DNA"/>
</dbReference>
<sequence length="91" mass="9866">MKHIVLLLAIILMASCSSSSKKSADVEPEKKESAVKSAGSSDNVFICTGGSSKRYHCERDCKGLSRCSGEIEEVSEEEAEDMGRTPCKICY</sequence>
<evidence type="ECO:0000313" key="4">
    <source>
        <dbReference type="Proteomes" id="UP001200307"/>
    </source>
</evidence>
<protein>
    <recommendedName>
        <fullName evidence="5">Lipoprotein</fullName>
    </recommendedName>
</protein>
<reference evidence="3" key="1">
    <citation type="submission" date="2021-12" db="EMBL/GenBank/DDBJ databases">
        <authorList>
            <person name="Lv X."/>
        </authorList>
    </citation>
    <scope>NUCLEOTIDE SEQUENCE</scope>
    <source>
        <strain evidence="3">HF2106</strain>
    </source>
</reference>
<feature type="region of interest" description="Disordered" evidence="1">
    <location>
        <begin position="18"/>
        <end position="42"/>
    </location>
</feature>
<feature type="compositionally biased region" description="Basic and acidic residues" evidence="1">
    <location>
        <begin position="22"/>
        <end position="34"/>
    </location>
</feature>
<evidence type="ECO:0008006" key="5">
    <source>
        <dbReference type="Google" id="ProtNLM"/>
    </source>
</evidence>
<dbReference type="Proteomes" id="UP001200307">
    <property type="component" value="Unassembled WGS sequence"/>
</dbReference>
<organism evidence="3 4">
    <name type="scientific">Segatella copri</name>
    <dbReference type="NCBI Taxonomy" id="165179"/>
    <lineage>
        <taxon>Bacteria</taxon>
        <taxon>Pseudomonadati</taxon>
        <taxon>Bacteroidota</taxon>
        <taxon>Bacteroidia</taxon>
        <taxon>Bacteroidales</taxon>
        <taxon>Prevotellaceae</taxon>
        <taxon>Segatella</taxon>
    </lineage>
</organism>
<dbReference type="PROSITE" id="PS51257">
    <property type="entry name" value="PROKAR_LIPOPROTEIN"/>
    <property type="match status" value="1"/>
</dbReference>
<evidence type="ECO:0000256" key="1">
    <source>
        <dbReference type="SAM" id="MobiDB-lite"/>
    </source>
</evidence>
<evidence type="ECO:0000256" key="2">
    <source>
        <dbReference type="SAM" id="SignalP"/>
    </source>
</evidence>
<proteinExistence type="predicted"/>
<comment type="caution">
    <text evidence="3">The sequence shown here is derived from an EMBL/GenBank/DDBJ whole genome shotgun (WGS) entry which is preliminary data.</text>
</comment>
<dbReference type="AlphaFoldDB" id="A0AAW4YJF4"/>
<evidence type="ECO:0000313" key="3">
    <source>
        <dbReference type="EMBL" id="MCE4121695.1"/>
    </source>
</evidence>